<dbReference type="AlphaFoldDB" id="A0A422PHI4"/>
<name>A0A422PHI4_9TRYP</name>
<dbReference type="GeneID" id="40318535"/>
<keyword evidence="3" id="KW-1185">Reference proteome</keyword>
<organism evidence="2 3">
    <name type="scientific">Trypanosoma conorhini</name>
    <dbReference type="NCBI Taxonomy" id="83891"/>
    <lineage>
        <taxon>Eukaryota</taxon>
        <taxon>Discoba</taxon>
        <taxon>Euglenozoa</taxon>
        <taxon>Kinetoplastea</taxon>
        <taxon>Metakinetoplastina</taxon>
        <taxon>Trypanosomatida</taxon>
        <taxon>Trypanosomatidae</taxon>
        <taxon>Trypanosoma</taxon>
    </lineage>
</organism>
<dbReference type="OrthoDB" id="246295at2759"/>
<feature type="compositionally biased region" description="Polar residues" evidence="1">
    <location>
        <begin position="334"/>
        <end position="344"/>
    </location>
</feature>
<sequence>MSGAFPTGVPNLFTSPFAAFPARSLFHSTERPAEGGCAFTHEDRLMLQLLYQQQQALQIQLQSMALSMQQLHLTLAGLCKLPAAMEAYGTTVNSTSPASNLPNFVATEAQSSFNNTADAAMAPQRQTAKDPQGGDAAIDTQASRGKEVSCSCTPPREELDFSRHSAMNQSTESAAPWDPSASSRQSSVIRMARGENPLLSSMRGKLPTPNHSVAGSVSAGTGYSASANVSGSLEDPRSSFRPAIYQTSSLSLHADPEAKNVAAAGQTVPGAHHHQQQQRVVLDNRKTDPAGRSHSSAEAVSLMNRRYEELRHARPRNAACDKQCRGEKEEHGDTSLSAAGYDSQSDGYGSYETRQYLKNVGII</sequence>
<evidence type="ECO:0000313" key="3">
    <source>
        <dbReference type="Proteomes" id="UP000284403"/>
    </source>
</evidence>
<evidence type="ECO:0000256" key="1">
    <source>
        <dbReference type="SAM" id="MobiDB-lite"/>
    </source>
</evidence>
<feature type="region of interest" description="Disordered" evidence="1">
    <location>
        <begin position="314"/>
        <end position="344"/>
    </location>
</feature>
<proteinExistence type="predicted"/>
<feature type="compositionally biased region" description="Basic and acidic residues" evidence="1">
    <location>
        <begin position="322"/>
        <end position="333"/>
    </location>
</feature>
<comment type="caution">
    <text evidence="2">The sequence shown here is derived from an EMBL/GenBank/DDBJ whole genome shotgun (WGS) entry which is preliminary data.</text>
</comment>
<dbReference type="EMBL" id="MKKU01000270">
    <property type="protein sequence ID" value="RNF17185.1"/>
    <property type="molecule type" value="Genomic_DNA"/>
</dbReference>
<reference evidence="2 3" key="1">
    <citation type="journal article" date="2018" name="BMC Genomics">
        <title>Genomic comparison of Trypanosoma conorhini and Trypanosoma rangeli to Trypanosoma cruzi strains of high and low virulence.</title>
        <authorList>
            <person name="Bradwell K.R."/>
            <person name="Koparde V.N."/>
            <person name="Matveyev A.V."/>
            <person name="Serrano M.G."/>
            <person name="Alves J.M."/>
            <person name="Parikh H."/>
            <person name="Huang B."/>
            <person name="Lee V."/>
            <person name="Espinosa-Alvarez O."/>
            <person name="Ortiz P.A."/>
            <person name="Costa-Martins A.G."/>
            <person name="Teixeira M.M."/>
            <person name="Buck G.A."/>
        </authorList>
    </citation>
    <scope>NUCLEOTIDE SEQUENCE [LARGE SCALE GENOMIC DNA]</scope>
    <source>
        <strain evidence="2 3">025E</strain>
    </source>
</reference>
<evidence type="ECO:0000313" key="2">
    <source>
        <dbReference type="EMBL" id="RNF17185.1"/>
    </source>
</evidence>
<protein>
    <submittedName>
        <fullName evidence="2">Uncharacterized protein</fullName>
    </submittedName>
</protein>
<feature type="region of interest" description="Disordered" evidence="1">
    <location>
        <begin position="118"/>
        <end position="186"/>
    </location>
</feature>
<accession>A0A422PHI4</accession>
<gene>
    <name evidence="2" type="ORF">Tco025E_04924</name>
</gene>
<dbReference type="RefSeq" id="XP_029228063.1">
    <property type="nucleotide sequence ID" value="XM_029371829.1"/>
</dbReference>
<dbReference type="Proteomes" id="UP000284403">
    <property type="component" value="Unassembled WGS sequence"/>
</dbReference>